<dbReference type="Proteomes" id="UP000823941">
    <property type="component" value="Chromosome 29"/>
</dbReference>
<comment type="caution">
    <text evidence="1">The sequence shown here is derived from an EMBL/GenBank/DDBJ whole genome shotgun (WGS) entry which is preliminary data.</text>
</comment>
<reference evidence="1 2" key="1">
    <citation type="submission" date="2021-06" db="EMBL/GenBank/DDBJ databases">
        <title>A haploid diamondback moth (Plutella xylostella L.) genome assembly resolves 31 chromosomes and identifies a diamide resistance mutation.</title>
        <authorList>
            <person name="Ward C.M."/>
            <person name="Perry K.D."/>
            <person name="Baker G."/>
            <person name="Powis K."/>
            <person name="Heckel D.G."/>
            <person name="Baxter S.W."/>
        </authorList>
    </citation>
    <scope>NUCLEOTIDE SEQUENCE [LARGE SCALE GENOMIC DNA]</scope>
    <source>
        <strain evidence="1 2">LV</strain>
        <tissue evidence="1">Single pupa</tissue>
    </source>
</reference>
<protein>
    <submittedName>
        <fullName evidence="1">Uncharacterized protein</fullName>
    </submittedName>
</protein>
<keyword evidence="2" id="KW-1185">Reference proteome</keyword>
<dbReference type="Gene3D" id="2.10.90.10">
    <property type="entry name" value="Cystine-knot cytokines"/>
    <property type="match status" value="1"/>
</dbReference>
<organism evidence="1 2">
    <name type="scientific">Plutella xylostella</name>
    <name type="common">Diamondback moth</name>
    <name type="synonym">Plutella maculipennis</name>
    <dbReference type="NCBI Taxonomy" id="51655"/>
    <lineage>
        <taxon>Eukaryota</taxon>
        <taxon>Metazoa</taxon>
        <taxon>Ecdysozoa</taxon>
        <taxon>Arthropoda</taxon>
        <taxon>Hexapoda</taxon>
        <taxon>Insecta</taxon>
        <taxon>Pterygota</taxon>
        <taxon>Neoptera</taxon>
        <taxon>Endopterygota</taxon>
        <taxon>Lepidoptera</taxon>
        <taxon>Glossata</taxon>
        <taxon>Ditrysia</taxon>
        <taxon>Yponomeutoidea</taxon>
        <taxon>Plutellidae</taxon>
        <taxon>Plutella</taxon>
    </lineage>
</organism>
<dbReference type="SUPFAM" id="SSF57501">
    <property type="entry name" value="Cystine-knot cytokines"/>
    <property type="match status" value="1"/>
</dbReference>
<dbReference type="InterPro" id="IPR029034">
    <property type="entry name" value="Cystine-knot_cytokine"/>
</dbReference>
<accession>A0ABQ7PTV5</accession>
<evidence type="ECO:0000313" key="1">
    <source>
        <dbReference type="EMBL" id="KAG7296406.1"/>
    </source>
</evidence>
<sequence length="231" mass="25460">MFQNNPERHRNSQCHNAQHFTKSLHKLVGGRDEGPPLSAAARARVMSHATPRAPPPLAAALASLLFKLLRDTPIHYLQSRLSLRRTTHSPKTNMQIAIFLTVAVAAAVVRAAPTPAPEVKSVDVLRAVNKTLCPYVVDIDEDPDRVPRRIKVIKCVGAAAAKPVQTHHHKHKCEDMKWHARRGQCVELHDTVLVYYRSADNTTTYDVPVGCSCMFPDHATAGSLENSLPPA</sequence>
<proteinExistence type="predicted"/>
<dbReference type="EMBL" id="JAHIBW010000029">
    <property type="protein sequence ID" value="KAG7296406.1"/>
    <property type="molecule type" value="Genomic_DNA"/>
</dbReference>
<name>A0ABQ7PTV5_PLUXY</name>
<gene>
    <name evidence="1" type="ORF">JYU34_021559</name>
</gene>
<evidence type="ECO:0000313" key="2">
    <source>
        <dbReference type="Proteomes" id="UP000823941"/>
    </source>
</evidence>